<evidence type="ECO:0000313" key="2">
    <source>
        <dbReference type="EMBL" id="OWM35036.1"/>
    </source>
</evidence>
<sequence length="111" mass="11197">MTTFMGFDVKPANKVSTAPVVATGLIGGWLTARETGIRPLGGVVLAAAGIWAGRSWWARGGATRTAALSAVYIAAFGASHPLAKKIGAWPSVVSVTAATAAAAYLINDAAQ</sequence>
<dbReference type="RefSeq" id="WP_010934794.1">
    <property type="nucleotide sequence ID" value="NZ_CP103890.1"/>
</dbReference>
<comment type="caution">
    <text evidence="2">The sequence shown here is derived from an EMBL/GenBank/DDBJ whole genome shotgun (WGS) entry which is preliminary data.</text>
</comment>
<accession>A0A854NHC8</accession>
<feature type="transmembrane region" description="Helical" evidence="1">
    <location>
        <begin position="12"/>
        <end position="30"/>
    </location>
</feature>
<dbReference type="GeneID" id="29421124"/>
<dbReference type="EMBL" id="LSZF01000024">
    <property type="protein sequence ID" value="OWM35036.1"/>
    <property type="molecule type" value="Genomic_DNA"/>
</dbReference>
<protein>
    <submittedName>
        <fullName evidence="2">Uncharacterized protein</fullName>
    </submittedName>
</protein>
<organism evidence="2 3">
    <name type="scientific">Corynebacterium diphtheriae bv. mitis</name>
    <dbReference type="NCBI Taxonomy" id="1806053"/>
    <lineage>
        <taxon>Bacteria</taxon>
        <taxon>Bacillati</taxon>
        <taxon>Actinomycetota</taxon>
        <taxon>Actinomycetes</taxon>
        <taxon>Mycobacteriales</taxon>
        <taxon>Corynebacteriaceae</taxon>
        <taxon>Corynebacterium</taxon>
    </lineage>
</organism>
<dbReference type="Proteomes" id="UP000197692">
    <property type="component" value="Unassembled WGS sequence"/>
</dbReference>
<evidence type="ECO:0000313" key="3">
    <source>
        <dbReference type="Proteomes" id="UP000197692"/>
    </source>
</evidence>
<proteinExistence type="predicted"/>
<keyword evidence="1" id="KW-0472">Membrane</keyword>
<keyword evidence="1" id="KW-0812">Transmembrane</keyword>
<feature type="transmembrane region" description="Helical" evidence="1">
    <location>
        <begin position="88"/>
        <end position="106"/>
    </location>
</feature>
<gene>
    <name evidence="2" type="ORF">AY602_04570</name>
</gene>
<reference evidence="3" key="1">
    <citation type="submission" date="2016-02" db="EMBL/GenBank/DDBJ databases">
        <title>Genomic analyses of a collection of pathogenic Corynebacterium diphtheriae.</title>
        <authorList>
            <person name="Sangal V."/>
            <person name="Titov L."/>
        </authorList>
    </citation>
    <scope>NUCLEOTIDE SEQUENCE [LARGE SCALE GENOMIC DNA]</scope>
    <source>
        <strain evidence="3">1438</strain>
    </source>
</reference>
<evidence type="ECO:0000256" key="1">
    <source>
        <dbReference type="SAM" id="Phobius"/>
    </source>
</evidence>
<name>A0A854NHC8_CORDP</name>
<keyword evidence="1" id="KW-1133">Transmembrane helix</keyword>
<feature type="transmembrane region" description="Helical" evidence="1">
    <location>
        <begin position="36"/>
        <end position="53"/>
    </location>
</feature>
<dbReference type="AlphaFoldDB" id="A0A854NHC8"/>